<evidence type="ECO:0000313" key="1">
    <source>
        <dbReference type="EMBL" id="VDM24006.1"/>
    </source>
</evidence>
<evidence type="ECO:0000313" key="2">
    <source>
        <dbReference type="Proteomes" id="UP000050794"/>
    </source>
</evidence>
<proteinExistence type="predicted"/>
<organism evidence="2 3">
    <name type="scientific">Toxocara canis</name>
    <name type="common">Canine roundworm</name>
    <dbReference type="NCBI Taxonomy" id="6265"/>
    <lineage>
        <taxon>Eukaryota</taxon>
        <taxon>Metazoa</taxon>
        <taxon>Ecdysozoa</taxon>
        <taxon>Nematoda</taxon>
        <taxon>Chromadorea</taxon>
        <taxon>Rhabditida</taxon>
        <taxon>Spirurina</taxon>
        <taxon>Ascaridomorpha</taxon>
        <taxon>Ascaridoidea</taxon>
        <taxon>Toxocaridae</taxon>
        <taxon>Toxocara</taxon>
    </lineage>
</organism>
<reference evidence="3" key="1">
    <citation type="submission" date="2016-06" db="UniProtKB">
        <authorList>
            <consortium name="WormBaseParasite"/>
        </authorList>
    </citation>
    <scope>IDENTIFICATION</scope>
</reference>
<protein>
    <submittedName>
        <fullName evidence="3">Sushi, von Willebrand factor type A, EGF and pentraxin domain-containing protein 1</fullName>
    </submittedName>
</protein>
<evidence type="ECO:0000313" key="3">
    <source>
        <dbReference type="WBParaSite" id="TCNE_0000030901-mRNA-1"/>
    </source>
</evidence>
<dbReference type="AlphaFoldDB" id="A0A183TVP0"/>
<dbReference type="WBParaSite" id="TCNE_0000030901-mRNA-1">
    <property type="protein sequence ID" value="TCNE_0000030901-mRNA-1"/>
    <property type="gene ID" value="TCNE_0000030901"/>
</dbReference>
<reference evidence="1 2" key="2">
    <citation type="submission" date="2018-11" db="EMBL/GenBank/DDBJ databases">
        <authorList>
            <consortium name="Pathogen Informatics"/>
        </authorList>
    </citation>
    <scope>NUCLEOTIDE SEQUENCE [LARGE SCALE GENOMIC DNA]</scope>
</reference>
<keyword evidence="2" id="KW-1185">Reference proteome</keyword>
<sequence>MKLKRHLAFAVVSVKWASGDRECREIVERNVPNAIVRKSVPFCLKVITSVYYFENGDYTNGQILTCRHGKWRNQHDVEEKPAKCMPGCEALTADEMINATYVMGPPKKTVAYKNGNKLYWPAGSVVRTKCKPGFAFDYPPWRPIGNDDYKCVGGSIGWQRKIGSLVPMGGVDGRPGLCTALCNALDPLSDFAPGTRAVTEPGKDDTVVIRGKNYVYNRFLYVFECEPGLNFAKSGPHYEAGQQQLVCRGGSQGYYDVQTQQFNARPVECAKPGCASILRRLDKNATVTKAAKKCRSLNSNSIPAGCQLTVKCSPFHFFEKSDYGNGQVLTCTQNGWRDQNNEPYNVNQPAKCRWGCRELRDDYEMSNATYEGDGPPTNENLIFHNGDQKYWVNGVKVTTRCKKGFVRRNPEERNEPYSFVCRGGSDGWLNLATGQTDAQPGGCVPVCDEINNTPEGTLIKKQPKLKVSFDGVEHIMPGAIYTFQCAEGYEYPASTPYDKDKQQEVYCFGGSSGYRDISTGDFNAKPYPCQKASAKGCDPIVTSNSDVALDESLCHLKDGKMPKGCIVEIRCKQNYYPQNAEESGHGSGVQKLRCAAGNEGWVDEANGKRNATAITCLPGCQMISANDMKNAAFVTKIHSSNIVDVDGHQLVKRGTNVTLKCTNGHVMETQQEREKGAVQFMCVGGDDKWTNIVTGKKRVEPIQCLSTCVALPDPPQGTIFASYPDLFYHNGNMRVIEKGKYEFKCAKG</sequence>
<name>A0A183TVP0_TOXCA</name>
<gene>
    <name evidence="1" type="ORF">TCNE_LOCUS310</name>
</gene>
<dbReference type="Proteomes" id="UP000050794">
    <property type="component" value="Unassembled WGS sequence"/>
</dbReference>
<accession>A0A183TVP0</accession>
<dbReference type="EMBL" id="UYWY01000130">
    <property type="protein sequence ID" value="VDM24006.1"/>
    <property type="molecule type" value="Genomic_DNA"/>
</dbReference>